<keyword evidence="7" id="KW-0472">Membrane</keyword>
<protein>
    <submittedName>
        <fullName evidence="8">Uu.00g017860.m01.CDS01</fullName>
    </submittedName>
</protein>
<evidence type="ECO:0000256" key="2">
    <source>
        <dbReference type="ARBA" id="ARBA00010617"/>
    </source>
</evidence>
<dbReference type="CDD" id="cd11061">
    <property type="entry name" value="CYP67-like"/>
    <property type="match status" value="1"/>
</dbReference>
<dbReference type="PRINTS" id="PR00465">
    <property type="entry name" value="EP450IV"/>
</dbReference>
<dbReference type="InterPro" id="IPR036396">
    <property type="entry name" value="Cyt_P450_sf"/>
</dbReference>
<keyword evidence="4" id="KW-0479">Metal-binding</keyword>
<dbReference type="Pfam" id="PF00067">
    <property type="entry name" value="p450"/>
    <property type="match status" value="1"/>
</dbReference>
<evidence type="ECO:0000256" key="3">
    <source>
        <dbReference type="ARBA" id="ARBA00022617"/>
    </source>
</evidence>
<keyword evidence="3" id="KW-0349">Heme</keyword>
<dbReference type="GO" id="GO:0004497">
    <property type="term" value="F:monooxygenase activity"/>
    <property type="evidence" value="ECO:0007669"/>
    <property type="project" value="UniProtKB-KW"/>
</dbReference>
<evidence type="ECO:0000313" key="8">
    <source>
        <dbReference type="EMBL" id="CAJ2513667.1"/>
    </source>
</evidence>
<accession>A0AAI8YNE9</accession>
<dbReference type="InterPro" id="IPR002403">
    <property type="entry name" value="Cyt_P450_E_grp-IV"/>
</dbReference>
<evidence type="ECO:0000256" key="4">
    <source>
        <dbReference type="ARBA" id="ARBA00022723"/>
    </source>
</evidence>
<keyword evidence="6" id="KW-0560">Oxidoreductase</keyword>
<dbReference type="InterPro" id="IPR001128">
    <property type="entry name" value="Cyt_P450"/>
</dbReference>
<keyword evidence="9" id="KW-1185">Reference proteome</keyword>
<dbReference type="GO" id="GO:0005506">
    <property type="term" value="F:iron ion binding"/>
    <property type="evidence" value="ECO:0007669"/>
    <property type="project" value="InterPro"/>
</dbReference>
<evidence type="ECO:0000313" key="9">
    <source>
        <dbReference type="Proteomes" id="UP001295740"/>
    </source>
</evidence>
<sequence>MELLGAAMPALVYLGYVIVASVVLFVSYRLTLHPLSAYPGPIAAKLTDFYNLYHAASMDEHVAIWRNHQAYGPVIRHGPNKLVFNSLRALQDIYYNDRVTKSNAYLNIMQAPNVHSVFTVIDKQQHRAKRRLIGQALNEHGMRLFEPIILEQTDIFIEQLSRSCTKGAPIYMSPRLRYLTLDIVTLLAFGYPLHTQTEQKNRFVSDGILRMTEALQILGHIRERRKPYRSVVKMLIGSRMTEDKDAKQDLYSMVADQINTGGRENIPTSDLWAEAIFLFAAGSSYSMHHTYGGDTTATVTAALFFYLSRAPDCYSKLAREIRTTFDSRDEIRSGPKLTSCRYLRACIDEALRMSPPAPRTPWRQQSDTDDAPLIIDGHAVPRGTHIGVNVYSILHNDEYFPDPFAYTPERWLSGVSEEQTKIMHEAFVPFSAGTRIWAGKAMAYLETSVLISKTLWHFDFEKAPGKVGELGAGRSGGAYGRHRPGEFQIHNVISSTHEGPNVVFHTRASAA</sequence>
<keyword evidence="5" id="KW-0408">Iron</keyword>
<evidence type="ECO:0000256" key="5">
    <source>
        <dbReference type="ARBA" id="ARBA00023004"/>
    </source>
</evidence>
<dbReference type="AlphaFoldDB" id="A0AAI8YNE9"/>
<dbReference type="PANTHER" id="PTHR24305">
    <property type="entry name" value="CYTOCHROME P450"/>
    <property type="match status" value="1"/>
</dbReference>
<comment type="cofactor">
    <cofactor evidence="1">
        <name>heme</name>
        <dbReference type="ChEBI" id="CHEBI:30413"/>
    </cofactor>
</comment>
<evidence type="ECO:0000256" key="6">
    <source>
        <dbReference type="ARBA" id="ARBA00023033"/>
    </source>
</evidence>
<dbReference type="GO" id="GO:0016705">
    <property type="term" value="F:oxidoreductase activity, acting on paired donors, with incorporation or reduction of molecular oxygen"/>
    <property type="evidence" value="ECO:0007669"/>
    <property type="project" value="InterPro"/>
</dbReference>
<dbReference type="Gene3D" id="1.10.630.10">
    <property type="entry name" value="Cytochrome P450"/>
    <property type="match status" value="1"/>
</dbReference>
<dbReference type="Proteomes" id="UP001295740">
    <property type="component" value="Unassembled WGS sequence"/>
</dbReference>
<dbReference type="GO" id="GO:0020037">
    <property type="term" value="F:heme binding"/>
    <property type="evidence" value="ECO:0007669"/>
    <property type="project" value="InterPro"/>
</dbReference>
<name>A0AAI8YNE9_9PEZI</name>
<dbReference type="InterPro" id="IPR050121">
    <property type="entry name" value="Cytochrome_P450_monoxygenase"/>
</dbReference>
<gene>
    <name evidence="8" type="ORF">KHLLAP_LOCUS14135</name>
</gene>
<keyword evidence="7" id="KW-0812">Transmembrane</keyword>
<feature type="transmembrane region" description="Helical" evidence="7">
    <location>
        <begin position="6"/>
        <end position="26"/>
    </location>
</feature>
<keyword evidence="7" id="KW-1133">Transmembrane helix</keyword>
<evidence type="ECO:0000256" key="1">
    <source>
        <dbReference type="ARBA" id="ARBA00001971"/>
    </source>
</evidence>
<organism evidence="8 9">
    <name type="scientific">Anthostomella pinea</name>
    <dbReference type="NCBI Taxonomy" id="933095"/>
    <lineage>
        <taxon>Eukaryota</taxon>
        <taxon>Fungi</taxon>
        <taxon>Dikarya</taxon>
        <taxon>Ascomycota</taxon>
        <taxon>Pezizomycotina</taxon>
        <taxon>Sordariomycetes</taxon>
        <taxon>Xylariomycetidae</taxon>
        <taxon>Xylariales</taxon>
        <taxon>Xylariaceae</taxon>
        <taxon>Anthostomella</taxon>
    </lineage>
</organism>
<dbReference type="EMBL" id="CAUWAG010000020">
    <property type="protein sequence ID" value="CAJ2513667.1"/>
    <property type="molecule type" value="Genomic_DNA"/>
</dbReference>
<dbReference type="SUPFAM" id="SSF48264">
    <property type="entry name" value="Cytochrome P450"/>
    <property type="match status" value="1"/>
</dbReference>
<comment type="caution">
    <text evidence="8">The sequence shown here is derived from an EMBL/GenBank/DDBJ whole genome shotgun (WGS) entry which is preliminary data.</text>
</comment>
<proteinExistence type="inferred from homology"/>
<evidence type="ECO:0000256" key="7">
    <source>
        <dbReference type="SAM" id="Phobius"/>
    </source>
</evidence>
<keyword evidence="6" id="KW-0503">Monooxygenase</keyword>
<reference evidence="8" key="1">
    <citation type="submission" date="2023-10" db="EMBL/GenBank/DDBJ databases">
        <authorList>
            <person name="Hackl T."/>
        </authorList>
    </citation>
    <scope>NUCLEOTIDE SEQUENCE</scope>
</reference>
<dbReference type="PANTHER" id="PTHR24305:SF226">
    <property type="entry name" value="CYTOCHROME P450 MONOOXYGENASE"/>
    <property type="match status" value="1"/>
</dbReference>
<comment type="similarity">
    <text evidence="2">Belongs to the cytochrome P450 family.</text>
</comment>